<dbReference type="RefSeq" id="WP_161901779.1">
    <property type="nucleotide sequence ID" value="NZ_MAEL01000032.1"/>
</dbReference>
<feature type="transmembrane region" description="Helical" evidence="3">
    <location>
        <begin position="55"/>
        <end position="73"/>
    </location>
</feature>
<reference evidence="4 5" key="1">
    <citation type="submission" date="2016-06" db="EMBL/GenBank/DDBJ databases">
        <title>Four novel species of enterococci isolated from chicken manure.</title>
        <authorList>
            <person name="Van Tyne D."/>
        </authorList>
    </citation>
    <scope>NUCLEOTIDE SEQUENCE [LARGE SCALE GENOMIC DNA]</scope>
    <source>
        <strain evidence="4 5">CU12B</strain>
    </source>
</reference>
<dbReference type="InterPro" id="IPR003784">
    <property type="entry name" value="BioY"/>
</dbReference>
<keyword evidence="3" id="KW-1133">Transmembrane helix</keyword>
<keyword evidence="2" id="KW-0813">Transport</keyword>
<dbReference type="Gene3D" id="1.10.1760.20">
    <property type="match status" value="1"/>
</dbReference>
<feature type="transmembrane region" description="Helical" evidence="3">
    <location>
        <begin position="9"/>
        <end position="26"/>
    </location>
</feature>
<keyword evidence="2 3" id="KW-0472">Membrane</keyword>
<dbReference type="PANTHER" id="PTHR34295">
    <property type="entry name" value="BIOTIN TRANSPORTER BIOY"/>
    <property type="match status" value="1"/>
</dbReference>
<protein>
    <recommendedName>
        <fullName evidence="2">Biotin transporter</fullName>
    </recommendedName>
</protein>
<keyword evidence="5" id="KW-1185">Reference proteome</keyword>
<name>A0ABQ6Z1A2_9ENTE</name>
<comment type="similarity">
    <text evidence="1 2">Belongs to the BioY family.</text>
</comment>
<accession>A0ABQ6Z1A2</accession>
<comment type="subcellular location">
    <subcellularLocation>
        <location evidence="2">Cell membrane</location>
        <topology evidence="2">Multi-pass membrane protein</topology>
    </subcellularLocation>
</comment>
<keyword evidence="3" id="KW-0812">Transmembrane</keyword>
<feature type="transmembrane region" description="Helical" evidence="3">
    <location>
        <begin position="85"/>
        <end position="102"/>
    </location>
</feature>
<dbReference type="PIRSF" id="PIRSF016661">
    <property type="entry name" value="BioY"/>
    <property type="match status" value="1"/>
</dbReference>
<evidence type="ECO:0000256" key="2">
    <source>
        <dbReference type="PIRNR" id="PIRNR016661"/>
    </source>
</evidence>
<evidence type="ECO:0000313" key="5">
    <source>
        <dbReference type="Proteomes" id="UP000782705"/>
    </source>
</evidence>
<proteinExistence type="inferred from homology"/>
<organism evidence="4 5">
    <name type="scientific">Candidatus Enterococcus willemsii</name>
    <dbReference type="NCBI Taxonomy" id="1857215"/>
    <lineage>
        <taxon>Bacteria</taxon>
        <taxon>Bacillati</taxon>
        <taxon>Bacillota</taxon>
        <taxon>Bacilli</taxon>
        <taxon>Lactobacillales</taxon>
        <taxon>Enterococcaceae</taxon>
        <taxon>Enterococcus</taxon>
    </lineage>
</organism>
<feature type="transmembrane region" description="Helical" evidence="3">
    <location>
        <begin position="150"/>
        <end position="169"/>
    </location>
</feature>
<dbReference type="PANTHER" id="PTHR34295:SF1">
    <property type="entry name" value="BIOTIN TRANSPORTER BIOY"/>
    <property type="match status" value="1"/>
</dbReference>
<keyword evidence="2" id="KW-1003">Cell membrane</keyword>
<dbReference type="Pfam" id="PF02632">
    <property type="entry name" value="BioY"/>
    <property type="match status" value="1"/>
</dbReference>
<sequence>MKLSLREQLTAAIFAGVIAVFSQIIIPLGPVPLSLQTFIVGLTVTLLGRKTGTWAIIIYLLLGLIGLPVYAGAGSGIGAVLGPTGGYLVGFLFTGLLLGTLLKKVPLTFFWVILANLISFIVTLLFGSIWLKIANDLTWTAAMLGGFLHFLLPEIIKAIAAGTIGVLLLRRLPEKFLSSK</sequence>
<dbReference type="EMBL" id="MAEL01000032">
    <property type="protein sequence ID" value="KAF1304445.1"/>
    <property type="molecule type" value="Genomic_DNA"/>
</dbReference>
<evidence type="ECO:0000256" key="3">
    <source>
        <dbReference type="SAM" id="Phobius"/>
    </source>
</evidence>
<gene>
    <name evidence="4" type="ORF">BAU17_07020</name>
</gene>
<comment type="caution">
    <text evidence="4">The sequence shown here is derived from an EMBL/GenBank/DDBJ whole genome shotgun (WGS) entry which is preliminary data.</text>
</comment>
<evidence type="ECO:0000256" key="1">
    <source>
        <dbReference type="ARBA" id="ARBA00010692"/>
    </source>
</evidence>
<dbReference type="Proteomes" id="UP000782705">
    <property type="component" value="Unassembled WGS sequence"/>
</dbReference>
<evidence type="ECO:0000313" key="4">
    <source>
        <dbReference type="EMBL" id="KAF1304445.1"/>
    </source>
</evidence>
<feature type="transmembrane region" description="Helical" evidence="3">
    <location>
        <begin position="109"/>
        <end position="130"/>
    </location>
</feature>